<keyword evidence="2" id="KW-1185">Reference proteome</keyword>
<dbReference type="InterPro" id="IPR052895">
    <property type="entry name" value="HetReg/Transcr_Mod"/>
</dbReference>
<dbReference type="AlphaFoldDB" id="A0A6A5USH1"/>
<dbReference type="PANTHER" id="PTHR24148:SF73">
    <property type="entry name" value="HET DOMAIN PROTEIN (AFU_ORTHOLOGUE AFUA_8G01020)"/>
    <property type="match status" value="1"/>
</dbReference>
<evidence type="ECO:0000313" key="2">
    <source>
        <dbReference type="Proteomes" id="UP000800036"/>
    </source>
</evidence>
<evidence type="ECO:0000313" key="1">
    <source>
        <dbReference type="EMBL" id="KAF1967330.1"/>
    </source>
</evidence>
<proteinExistence type="predicted"/>
<dbReference type="PANTHER" id="PTHR24148">
    <property type="entry name" value="ANKYRIN REPEAT DOMAIN-CONTAINING PROTEIN 39 HOMOLOG-RELATED"/>
    <property type="match status" value="1"/>
</dbReference>
<protein>
    <recommendedName>
        <fullName evidence="3">Heterokaryon incompatibility domain-containing protein</fullName>
    </recommendedName>
</protein>
<dbReference type="OrthoDB" id="2157530at2759"/>
<name>A0A6A5USH1_9PLEO</name>
<reference evidence="1" key="1">
    <citation type="journal article" date="2020" name="Stud. Mycol.">
        <title>101 Dothideomycetes genomes: a test case for predicting lifestyles and emergence of pathogens.</title>
        <authorList>
            <person name="Haridas S."/>
            <person name="Albert R."/>
            <person name="Binder M."/>
            <person name="Bloem J."/>
            <person name="Labutti K."/>
            <person name="Salamov A."/>
            <person name="Andreopoulos B."/>
            <person name="Baker S."/>
            <person name="Barry K."/>
            <person name="Bills G."/>
            <person name="Bluhm B."/>
            <person name="Cannon C."/>
            <person name="Castanera R."/>
            <person name="Culley D."/>
            <person name="Daum C."/>
            <person name="Ezra D."/>
            <person name="Gonzalez J."/>
            <person name="Henrissat B."/>
            <person name="Kuo A."/>
            <person name="Liang C."/>
            <person name="Lipzen A."/>
            <person name="Lutzoni F."/>
            <person name="Magnuson J."/>
            <person name="Mondo S."/>
            <person name="Nolan M."/>
            <person name="Ohm R."/>
            <person name="Pangilinan J."/>
            <person name="Park H.-J."/>
            <person name="Ramirez L."/>
            <person name="Alfaro M."/>
            <person name="Sun H."/>
            <person name="Tritt A."/>
            <person name="Yoshinaga Y."/>
            <person name="Zwiers L.-H."/>
            <person name="Turgeon B."/>
            <person name="Goodwin S."/>
            <person name="Spatafora J."/>
            <person name="Crous P."/>
            <person name="Grigoriev I."/>
        </authorList>
    </citation>
    <scope>NUCLEOTIDE SEQUENCE</scope>
    <source>
        <strain evidence="1">CBS 107.79</strain>
    </source>
</reference>
<dbReference type="Proteomes" id="UP000800036">
    <property type="component" value="Unassembled WGS sequence"/>
</dbReference>
<accession>A0A6A5USH1</accession>
<dbReference type="EMBL" id="ML976734">
    <property type="protein sequence ID" value="KAF1967330.1"/>
    <property type="molecule type" value="Genomic_DNA"/>
</dbReference>
<evidence type="ECO:0008006" key="3">
    <source>
        <dbReference type="Google" id="ProtNLM"/>
    </source>
</evidence>
<organism evidence="1 2">
    <name type="scientific">Bimuria novae-zelandiae CBS 107.79</name>
    <dbReference type="NCBI Taxonomy" id="1447943"/>
    <lineage>
        <taxon>Eukaryota</taxon>
        <taxon>Fungi</taxon>
        <taxon>Dikarya</taxon>
        <taxon>Ascomycota</taxon>
        <taxon>Pezizomycotina</taxon>
        <taxon>Dothideomycetes</taxon>
        <taxon>Pleosporomycetidae</taxon>
        <taxon>Pleosporales</taxon>
        <taxon>Massarineae</taxon>
        <taxon>Didymosphaeriaceae</taxon>
        <taxon>Bimuria</taxon>
    </lineage>
</organism>
<gene>
    <name evidence="1" type="ORF">BU23DRAFT_573351</name>
</gene>
<sequence>MDAFSAVELIASLYLYSTNSPSPSFTRPVENALLYLKNFLFWSAHDASRVFLSGGPKLPAIVCLHYSKGKKCAVLHDHIYATLGLQHRQLIQADYNMPLEELYTKVALHPNVRHYNFQNAGLGVSRRVTDLPSWVPDWSVPLNPSPWTLSHAQGNYSTGGSLPKNLDIEQVSEKVIRIAGFQEDEVYLLGGHGFTSAGNPIDVTSILMCFRLLISAFTEPYDILSTEIMVERMARTWMLDLELRGRTWPTTESLQSSFRDYVTIELTIHLDKNNDYGIREEMQGILETILERDRAATRFLPTCRELEQATREVPQLALNSFFIYDLGNSFYLRRFFIMTKGRMGIASDKVEFSDAIMVVENYEWPLLMRRGTEERWLYISGAYVEGTMHREALEGNSFGNIDIE</sequence>